<organism evidence="1 2">
    <name type="scientific">Paenibacillus oceani</name>
    <dbReference type="NCBI Taxonomy" id="2772510"/>
    <lineage>
        <taxon>Bacteria</taxon>
        <taxon>Bacillati</taxon>
        <taxon>Bacillota</taxon>
        <taxon>Bacilli</taxon>
        <taxon>Bacillales</taxon>
        <taxon>Paenibacillaceae</taxon>
        <taxon>Paenibacillus</taxon>
    </lineage>
</organism>
<dbReference type="EMBL" id="JACXJA010000057">
    <property type="protein sequence ID" value="MBD2866361.1"/>
    <property type="molecule type" value="Genomic_DNA"/>
</dbReference>
<evidence type="ECO:0000313" key="2">
    <source>
        <dbReference type="Proteomes" id="UP000639396"/>
    </source>
</evidence>
<evidence type="ECO:0000313" key="1">
    <source>
        <dbReference type="EMBL" id="MBD2866361.1"/>
    </source>
</evidence>
<name>A0A927CHL6_9BACL</name>
<comment type="caution">
    <text evidence="1">The sequence shown here is derived from an EMBL/GenBank/DDBJ whole genome shotgun (WGS) entry which is preliminary data.</text>
</comment>
<reference evidence="1" key="1">
    <citation type="submission" date="2020-09" db="EMBL/GenBank/DDBJ databases">
        <title>A novel bacterium of genus Paenibacillus, isolated from South China Sea.</title>
        <authorList>
            <person name="Huang H."/>
            <person name="Mo K."/>
            <person name="Hu Y."/>
        </authorList>
    </citation>
    <scope>NUCLEOTIDE SEQUENCE</scope>
    <source>
        <strain evidence="1">IB182363</strain>
    </source>
</reference>
<dbReference type="AlphaFoldDB" id="A0A927CHL6"/>
<proteinExistence type="predicted"/>
<gene>
    <name evidence="1" type="ORF">IDH45_30750</name>
</gene>
<accession>A0A927CHL6</accession>
<protein>
    <submittedName>
        <fullName evidence="1">Uncharacterized protein</fullName>
    </submittedName>
</protein>
<sequence>MKLRMNERQLDGYLYALDLCASRVAPESEPELGDRIEEVKWILQRIYKQPAPEEEAGI</sequence>
<dbReference type="RefSeq" id="WP_190931979.1">
    <property type="nucleotide sequence ID" value="NZ_JACXJA010000057.1"/>
</dbReference>
<keyword evidence="2" id="KW-1185">Reference proteome</keyword>
<dbReference type="Proteomes" id="UP000639396">
    <property type="component" value="Unassembled WGS sequence"/>
</dbReference>